<keyword evidence="5" id="KW-0539">Nucleus</keyword>
<keyword evidence="4 7" id="KW-0472">Membrane</keyword>
<dbReference type="GO" id="GO:0044732">
    <property type="term" value="C:mitotic spindle pole body"/>
    <property type="evidence" value="ECO:0007669"/>
    <property type="project" value="TreeGrafter"/>
</dbReference>
<dbReference type="STRING" id="945553.A0A0D2LEE6"/>
<dbReference type="GO" id="GO:0071765">
    <property type="term" value="P:nuclear inner membrane organization"/>
    <property type="evidence" value="ECO:0007669"/>
    <property type="project" value="InterPro"/>
</dbReference>
<feature type="domain" description="Ima1 N-terminal" evidence="8">
    <location>
        <begin position="11"/>
        <end position="139"/>
    </location>
</feature>
<dbReference type="InterPro" id="IPR042321">
    <property type="entry name" value="Ima1"/>
</dbReference>
<evidence type="ECO:0000313" key="10">
    <source>
        <dbReference type="Proteomes" id="UP000054270"/>
    </source>
</evidence>
<dbReference type="OrthoDB" id="5966927at2759"/>
<evidence type="ECO:0000256" key="6">
    <source>
        <dbReference type="SAM" id="MobiDB-lite"/>
    </source>
</evidence>
<feature type="region of interest" description="Disordered" evidence="6">
    <location>
        <begin position="386"/>
        <end position="447"/>
    </location>
</feature>
<feature type="transmembrane region" description="Helical" evidence="7">
    <location>
        <begin position="491"/>
        <end position="512"/>
    </location>
</feature>
<comment type="subcellular location">
    <subcellularLocation>
        <location evidence="1">Nucleus inner membrane</location>
        <topology evidence="1">Multi-pass membrane protein</topology>
    </subcellularLocation>
</comment>
<dbReference type="GO" id="GO:0034506">
    <property type="term" value="C:chromosome, centromeric core domain"/>
    <property type="evidence" value="ECO:0007669"/>
    <property type="project" value="TreeGrafter"/>
</dbReference>
<dbReference type="AlphaFoldDB" id="A0A0D2LEE6"/>
<protein>
    <recommendedName>
        <fullName evidence="8">Ima1 N-terminal domain-containing protein</fullName>
    </recommendedName>
</protein>
<dbReference type="GO" id="GO:0034992">
    <property type="term" value="C:microtubule organizing center attachment site"/>
    <property type="evidence" value="ECO:0007669"/>
    <property type="project" value="TreeGrafter"/>
</dbReference>
<feature type="transmembrane region" description="Helical" evidence="7">
    <location>
        <begin position="302"/>
        <end position="321"/>
    </location>
</feature>
<feature type="region of interest" description="Disordered" evidence="6">
    <location>
        <begin position="334"/>
        <end position="361"/>
    </location>
</feature>
<feature type="transmembrane region" description="Helical" evidence="7">
    <location>
        <begin position="268"/>
        <end position="286"/>
    </location>
</feature>
<dbReference type="PANTHER" id="PTHR28538:SF1">
    <property type="entry name" value="INTEGRAL INNER NUCLEAR MEMBRANE PROTEIN IMA1"/>
    <property type="match status" value="1"/>
</dbReference>
<gene>
    <name evidence="9" type="ORF">HYPSUDRAFT_182265</name>
</gene>
<evidence type="ECO:0000256" key="4">
    <source>
        <dbReference type="ARBA" id="ARBA00023136"/>
    </source>
</evidence>
<dbReference type="OMA" id="CQTNQML"/>
<dbReference type="InterPro" id="IPR018617">
    <property type="entry name" value="Ima1_N"/>
</dbReference>
<dbReference type="PANTHER" id="PTHR28538">
    <property type="entry name" value="INTEGRAL INNER NUCLEAR MEMBRANE PROTEIN IMA1"/>
    <property type="match status" value="1"/>
</dbReference>
<evidence type="ECO:0000256" key="3">
    <source>
        <dbReference type="ARBA" id="ARBA00022989"/>
    </source>
</evidence>
<evidence type="ECO:0000259" key="8">
    <source>
        <dbReference type="Pfam" id="PF09779"/>
    </source>
</evidence>
<evidence type="ECO:0000256" key="5">
    <source>
        <dbReference type="ARBA" id="ARBA00023242"/>
    </source>
</evidence>
<evidence type="ECO:0000256" key="7">
    <source>
        <dbReference type="SAM" id="Phobius"/>
    </source>
</evidence>
<evidence type="ECO:0000313" key="9">
    <source>
        <dbReference type="EMBL" id="KJA25872.1"/>
    </source>
</evidence>
<organism evidence="9 10">
    <name type="scientific">Hypholoma sublateritium (strain FD-334 SS-4)</name>
    <dbReference type="NCBI Taxonomy" id="945553"/>
    <lineage>
        <taxon>Eukaryota</taxon>
        <taxon>Fungi</taxon>
        <taxon>Dikarya</taxon>
        <taxon>Basidiomycota</taxon>
        <taxon>Agaricomycotina</taxon>
        <taxon>Agaricomycetes</taxon>
        <taxon>Agaricomycetidae</taxon>
        <taxon>Agaricales</taxon>
        <taxon>Agaricineae</taxon>
        <taxon>Strophariaceae</taxon>
        <taxon>Hypholoma</taxon>
    </lineage>
</organism>
<keyword evidence="10" id="KW-1185">Reference proteome</keyword>
<proteinExistence type="predicted"/>
<evidence type="ECO:0000256" key="1">
    <source>
        <dbReference type="ARBA" id="ARBA00004473"/>
    </source>
</evidence>
<keyword evidence="3 7" id="KW-1133">Transmembrane helix</keyword>
<feature type="transmembrane region" description="Helical" evidence="7">
    <location>
        <begin position="220"/>
        <end position="238"/>
    </location>
</feature>
<name>A0A0D2LEE6_HYPSF</name>
<dbReference type="EMBL" id="KN817530">
    <property type="protein sequence ID" value="KJA25872.1"/>
    <property type="molecule type" value="Genomic_DNA"/>
</dbReference>
<accession>A0A0D2LEE6</accession>
<dbReference type="Proteomes" id="UP000054270">
    <property type="component" value="Unassembled WGS sequence"/>
</dbReference>
<evidence type="ECO:0000256" key="2">
    <source>
        <dbReference type="ARBA" id="ARBA00022692"/>
    </source>
</evidence>
<dbReference type="GO" id="GO:0005637">
    <property type="term" value="C:nuclear inner membrane"/>
    <property type="evidence" value="ECO:0007669"/>
    <property type="project" value="UniProtKB-SubCell"/>
</dbReference>
<feature type="transmembrane region" description="Helical" evidence="7">
    <location>
        <begin position="192"/>
        <end position="214"/>
    </location>
</feature>
<keyword evidence="2 7" id="KW-0812">Transmembrane</keyword>
<sequence length="530" mass="59997">MPALFRRQSNIQCFFCQTSVSFPPNIRNFKCPSCACWNRYDDKGEIVSDEPAMHEEHLNSRSFAKRASHSTDRLPTMYGPGPFCHSCQTNQMLIINLLSNYLPDPSSPEYQARVEMLPAYRESLHTRYPPVCENCLPQVEEEIHRKEQMARATALGGWLSKGKERRRRVSGSTVEKERITPKAVYWWRVRGCLFAASYLVSMGGSLGAVCGYHPFSWLSFSYPILPLVVVLSLLWTVWDPTYHATRKARIQGRDVRVQGKRTYNTAQLLTWTTRLISSLILSVRWFRPDLKTTQLESLRTPYLIAIFSIEFIAIVVSCYVLRLQQPPSIRLVDTQSHRFDKSRSGTPFPEGARAQTPKTPTLSDHDALLALSLSNKPVITRPSHVFGLSSMQGAPSPQMQTQTPARPQPGADDMDWTPTHAEQPAAASAFGQQQRAGANDDDGWLRPQRFFAPEKPTGLEGLFESAHIQDEPMPLQPPEMPTRTLRLSSHLWQWGPFYILFIALVLAGATFAPRWMGMMLIQRSSQDSVA</sequence>
<dbReference type="Pfam" id="PF09779">
    <property type="entry name" value="Ima1_N"/>
    <property type="match status" value="1"/>
</dbReference>
<reference evidence="10" key="1">
    <citation type="submission" date="2014-04" db="EMBL/GenBank/DDBJ databases">
        <title>Evolutionary Origins and Diversification of the Mycorrhizal Mutualists.</title>
        <authorList>
            <consortium name="DOE Joint Genome Institute"/>
            <consortium name="Mycorrhizal Genomics Consortium"/>
            <person name="Kohler A."/>
            <person name="Kuo A."/>
            <person name="Nagy L.G."/>
            <person name="Floudas D."/>
            <person name="Copeland A."/>
            <person name="Barry K.W."/>
            <person name="Cichocki N."/>
            <person name="Veneault-Fourrey C."/>
            <person name="LaButti K."/>
            <person name="Lindquist E.A."/>
            <person name="Lipzen A."/>
            <person name="Lundell T."/>
            <person name="Morin E."/>
            <person name="Murat C."/>
            <person name="Riley R."/>
            <person name="Ohm R."/>
            <person name="Sun H."/>
            <person name="Tunlid A."/>
            <person name="Henrissat B."/>
            <person name="Grigoriev I.V."/>
            <person name="Hibbett D.S."/>
            <person name="Martin F."/>
        </authorList>
    </citation>
    <scope>NUCLEOTIDE SEQUENCE [LARGE SCALE GENOMIC DNA]</scope>
    <source>
        <strain evidence="10">FD-334 SS-4</strain>
    </source>
</reference>
<feature type="compositionally biased region" description="Polar residues" evidence="6">
    <location>
        <begin position="389"/>
        <end position="405"/>
    </location>
</feature>